<organism evidence="1 2">
    <name type="scientific">Pelagomonas calceolata</name>
    <dbReference type="NCBI Taxonomy" id="35677"/>
    <lineage>
        <taxon>Eukaryota</taxon>
        <taxon>Sar</taxon>
        <taxon>Stramenopiles</taxon>
        <taxon>Ochrophyta</taxon>
        <taxon>Pelagophyceae</taxon>
        <taxon>Pelagomonadales</taxon>
        <taxon>Pelagomonadaceae</taxon>
        <taxon>Pelagomonas</taxon>
    </lineage>
</organism>
<proteinExistence type="predicted"/>
<dbReference type="Proteomes" id="UP000789595">
    <property type="component" value="Unassembled WGS sequence"/>
</dbReference>
<evidence type="ECO:0000313" key="2">
    <source>
        <dbReference type="Proteomes" id="UP000789595"/>
    </source>
</evidence>
<reference evidence="1" key="1">
    <citation type="submission" date="2021-11" db="EMBL/GenBank/DDBJ databases">
        <authorList>
            <consortium name="Genoscope - CEA"/>
            <person name="William W."/>
        </authorList>
    </citation>
    <scope>NUCLEOTIDE SEQUENCE</scope>
</reference>
<name>A0A8J2WWE6_9STRA</name>
<accession>A0A8J2WWE6</accession>
<dbReference type="EMBL" id="CAKKNE010000003">
    <property type="protein sequence ID" value="CAH0371167.1"/>
    <property type="molecule type" value="Genomic_DNA"/>
</dbReference>
<keyword evidence="2" id="KW-1185">Reference proteome</keyword>
<dbReference type="OrthoDB" id="8964543at2759"/>
<evidence type="ECO:0000313" key="1">
    <source>
        <dbReference type="EMBL" id="CAH0371167.1"/>
    </source>
</evidence>
<comment type="caution">
    <text evidence="1">The sequence shown here is derived from an EMBL/GenBank/DDBJ whole genome shotgun (WGS) entry which is preliminary data.</text>
</comment>
<gene>
    <name evidence="1" type="ORF">PECAL_3P10960</name>
</gene>
<sequence>SGAGWTTSRPGENLKSRIGLALRRRHVVLAPLAVVVVRRGALPAGARLEALAEPVALRREQFLVQVWQDAPRRDGDTAKQFVQLLVVAHGELDVARHNSFLLVVARRVARQLQDLGAEVLEDRAHVDAGAGAHPGGVLALAHVPVQARRRELEARLLRHGRELAGGLALAPAALPLAGHGACVLVAWVPICDDDGSLLFRAGARRRRGGQPKLFQSKCCNLLAKESVP</sequence>
<feature type="non-terminal residue" evidence="1">
    <location>
        <position position="228"/>
    </location>
</feature>
<dbReference type="AlphaFoldDB" id="A0A8J2WWE6"/>
<protein>
    <submittedName>
        <fullName evidence="1">Uncharacterized protein</fullName>
    </submittedName>
</protein>